<keyword evidence="9" id="KW-1185">Reference proteome</keyword>
<dbReference type="GO" id="GO:0022857">
    <property type="term" value="F:transmembrane transporter activity"/>
    <property type="evidence" value="ECO:0007669"/>
    <property type="project" value="InterPro"/>
</dbReference>
<evidence type="ECO:0000256" key="3">
    <source>
        <dbReference type="ARBA" id="ARBA00022692"/>
    </source>
</evidence>
<dbReference type="Gene3D" id="1.20.1250.20">
    <property type="entry name" value="MFS general substrate transporter like domains"/>
    <property type="match status" value="1"/>
</dbReference>
<dbReference type="Pfam" id="PF07690">
    <property type="entry name" value="MFS_1"/>
    <property type="match status" value="2"/>
</dbReference>
<feature type="transmembrane region" description="Helical" evidence="6">
    <location>
        <begin position="88"/>
        <end position="106"/>
    </location>
</feature>
<dbReference type="RefSeq" id="WP_162640847.1">
    <property type="nucleotide sequence ID" value="NZ_CP048286.1"/>
</dbReference>
<comment type="subcellular location">
    <subcellularLocation>
        <location evidence="1">Cell membrane</location>
        <topology evidence="1">Multi-pass membrane protein</topology>
    </subcellularLocation>
</comment>
<feature type="transmembrane region" description="Helical" evidence="6">
    <location>
        <begin position="112"/>
        <end position="134"/>
    </location>
</feature>
<gene>
    <name evidence="8" type="ORF">GZH47_15315</name>
</gene>
<dbReference type="Proteomes" id="UP000479114">
    <property type="component" value="Chromosome"/>
</dbReference>
<keyword evidence="2" id="KW-0813">Transport</keyword>
<feature type="transmembrane region" description="Helical" evidence="6">
    <location>
        <begin position="376"/>
        <end position="396"/>
    </location>
</feature>
<protein>
    <submittedName>
        <fullName evidence="8">MFS transporter</fullName>
    </submittedName>
</protein>
<proteinExistence type="predicted"/>
<reference evidence="8 9" key="1">
    <citation type="submission" date="2020-02" db="EMBL/GenBank/DDBJ databases">
        <title>Paenibacillus sp. nov., isolated from rhizosphere soil of tomato.</title>
        <authorList>
            <person name="Weon H.-Y."/>
            <person name="Lee S.A."/>
        </authorList>
    </citation>
    <scope>NUCLEOTIDE SEQUENCE [LARGE SCALE GENOMIC DNA]</scope>
    <source>
        <strain evidence="8 9">14171R-81</strain>
    </source>
</reference>
<evidence type="ECO:0000256" key="5">
    <source>
        <dbReference type="ARBA" id="ARBA00023136"/>
    </source>
</evidence>
<dbReference type="SUPFAM" id="SSF103473">
    <property type="entry name" value="MFS general substrate transporter"/>
    <property type="match status" value="1"/>
</dbReference>
<dbReference type="EMBL" id="CP048286">
    <property type="protein sequence ID" value="QHW32043.1"/>
    <property type="molecule type" value="Genomic_DNA"/>
</dbReference>
<name>A0A6C0P2H5_9BACL</name>
<evidence type="ECO:0000259" key="7">
    <source>
        <dbReference type="PROSITE" id="PS50850"/>
    </source>
</evidence>
<dbReference type="KEGG" id="prz:GZH47_15315"/>
<dbReference type="CDD" id="cd17324">
    <property type="entry name" value="MFS_NepI_like"/>
    <property type="match status" value="1"/>
</dbReference>
<dbReference type="PANTHER" id="PTHR42910:SF1">
    <property type="entry name" value="MAJOR FACILITATOR SUPERFAMILY (MFS) PROFILE DOMAIN-CONTAINING PROTEIN"/>
    <property type="match status" value="1"/>
</dbReference>
<evidence type="ECO:0000256" key="4">
    <source>
        <dbReference type="ARBA" id="ARBA00022989"/>
    </source>
</evidence>
<dbReference type="GO" id="GO:0005886">
    <property type="term" value="C:plasma membrane"/>
    <property type="evidence" value="ECO:0007669"/>
    <property type="project" value="UniProtKB-SubCell"/>
</dbReference>
<dbReference type="PANTHER" id="PTHR42910">
    <property type="entry name" value="TRANSPORTER SCO4007-RELATED"/>
    <property type="match status" value="1"/>
</dbReference>
<feature type="transmembrane region" description="Helical" evidence="6">
    <location>
        <begin position="60"/>
        <end position="81"/>
    </location>
</feature>
<evidence type="ECO:0000313" key="9">
    <source>
        <dbReference type="Proteomes" id="UP000479114"/>
    </source>
</evidence>
<keyword evidence="3 6" id="KW-0812">Transmembrane</keyword>
<keyword evidence="4 6" id="KW-1133">Transmembrane helix</keyword>
<feature type="transmembrane region" description="Helical" evidence="6">
    <location>
        <begin position="174"/>
        <end position="192"/>
    </location>
</feature>
<feature type="transmembrane region" description="Helical" evidence="6">
    <location>
        <begin position="21"/>
        <end position="40"/>
    </location>
</feature>
<feature type="transmembrane region" description="Helical" evidence="6">
    <location>
        <begin position="146"/>
        <end position="168"/>
    </location>
</feature>
<sequence>MSQHALSPSPSATQAPAALSRGLLLLMALAAGMTVANLYYNQPLLADIGRDFGVGPDAVGFISTCTQIGYALGMFLFVPLGDIKERKGLITILLALVCVSLIGVATAQNLPWIYIASFAVGITTVVPQILVPLAATLAAPGEQGKAVGTVISGLLFGILLTRTVSGLIGGTWGWRFMYALAAAAMLALLVLLRMKLPLNKPTADIRYGQLLGSMGGLVKRYATLRESALIGGANFAAFSVFWTALSFYVEGEPYHYSSQIAGLFGLVGAAGAFGAPVIGRFSDRLPTKWMIGILLALNLVSYLLFGALGGSLWALIAGVILLDLGVQGTQVANMARIYALNPEARSRLNTVQMVTTFLGGAFGSTLGSFAWRHWGWHGVCIAGGGSVLFGFAVWVLHRLRKEESVS</sequence>
<organism evidence="8 9">
    <name type="scientific">Paenibacillus rhizovicinus</name>
    <dbReference type="NCBI Taxonomy" id="2704463"/>
    <lineage>
        <taxon>Bacteria</taxon>
        <taxon>Bacillati</taxon>
        <taxon>Bacillota</taxon>
        <taxon>Bacilli</taxon>
        <taxon>Bacillales</taxon>
        <taxon>Paenibacillaceae</taxon>
        <taxon>Paenibacillus</taxon>
    </lineage>
</organism>
<accession>A0A6C0P2H5</accession>
<feature type="transmembrane region" description="Helical" evidence="6">
    <location>
        <begin position="260"/>
        <end position="278"/>
    </location>
</feature>
<evidence type="ECO:0000313" key="8">
    <source>
        <dbReference type="EMBL" id="QHW32043.1"/>
    </source>
</evidence>
<keyword evidence="5 6" id="KW-0472">Membrane</keyword>
<evidence type="ECO:0000256" key="1">
    <source>
        <dbReference type="ARBA" id="ARBA00004651"/>
    </source>
</evidence>
<dbReference type="InterPro" id="IPR011701">
    <property type="entry name" value="MFS"/>
</dbReference>
<feature type="domain" description="Major facilitator superfamily (MFS) profile" evidence="7">
    <location>
        <begin position="23"/>
        <end position="401"/>
    </location>
</feature>
<feature type="transmembrane region" description="Helical" evidence="6">
    <location>
        <begin position="290"/>
        <end position="308"/>
    </location>
</feature>
<evidence type="ECO:0000256" key="2">
    <source>
        <dbReference type="ARBA" id="ARBA00022448"/>
    </source>
</evidence>
<feature type="transmembrane region" description="Helical" evidence="6">
    <location>
        <begin position="228"/>
        <end position="248"/>
    </location>
</feature>
<dbReference type="InterPro" id="IPR036259">
    <property type="entry name" value="MFS_trans_sf"/>
</dbReference>
<evidence type="ECO:0000256" key="6">
    <source>
        <dbReference type="SAM" id="Phobius"/>
    </source>
</evidence>
<dbReference type="PROSITE" id="PS50850">
    <property type="entry name" value="MFS"/>
    <property type="match status" value="1"/>
</dbReference>
<dbReference type="AlphaFoldDB" id="A0A6C0P2H5"/>
<dbReference type="InterPro" id="IPR020846">
    <property type="entry name" value="MFS_dom"/>
</dbReference>